<proteinExistence type="predicted"/>
<dbReference type="Gene3D" id="3.40.50.2000">
    <property type="entry name" value="Glycogen Phosphorylase B"/>
    <property type="match status" value="2"/>
</dbReference>
<protein>
    <submittedName>
        <fullName evidence="2">Nucleotide disphospho-sugar-binding domain-containing protein</fullName>
    </submittedName>
</protein>
<evidence type="ECO:0000259" key="1">
    <source>
        <dbReference type="Pfam" id="PF06722"/>
    </source>
</evidence>
<dbReference type="CDD" id="cd03784">
    <property type="entry name" value="GT1_Gtf-like"/>
    <property type="match status" value="1"/>
</dbReference>
<organism evidence="2 3">
    <name type="scientific">Nocardioides taihuensis</name>
    <dbReference type="NCBI Taxonomy" id="1835606"/>
    <lineage>
        <taxon>Bacteria</taxon>
        <taxon>Bacillati</taxon>
        <taxon>Actinomycetota</taxon>
        <taxon>Actinomycetes</taxon>
        <taxon>Propionibacteriales</taxon>
        <taxon>Nocardioidaceae</taxon>
        <taxon>Nocardioides</taxon>
    </lineage>
</organism>
<dbReference type="RefSeq" id="WP_378589929.1">
    <property type="nucleotide sequence ID" value="NZ_JBHSKD010000009.1"/>
</dbReference>
<dbReference type="SUPFAM" id="SSF53756">
    <property type="entry name" value="UDP-Glycosyltransferase/glycogen phosphorylase"/>
    <property type="match status" value="1"/>
</dbReference>
<name>A0ABW0BJM4_9ACTN</name>
<feature type="domain" description="Erythromycin biosynthesis protein CIII-like C-terminal" evidence="1">
    <location>
        <begin position="296"/>
        <end position="419"/>
    </location>
</feature>
<dbReference type="EMBL" id="JBHSKD010000009">
    <property type="protein sequence ID" value="MFC5177152.1"/>
    <property type="molecule type" value="Genomic_DNA"/>
</dbReference>
<dbReference type="PANTHER" id="PTHR48050">
    <property type="entry name" value="STEROL 3-BETA-GLUCOSYLTRANSFERASE"/>
    <property type="match status" value="1"/>
</dbReference>
<keyword evidence="3" id="KW-1185">Reference proteome</keyword>
<dbReference type="InterPro" id="IPR002213">
    <property type="entry name" value="UDP_glucos_trans"/>
</dbReference>
<dbReference type="Proteomes" id="UP001596087">
    <property type="component" value="Unassembled WGS sequence"/>
</dbReference>
<evidence type="ECO:0000313" key="3">
    <source>
        <dbReference type="Proteomes" id="UP001596087"/>
    </source>
</evidence>
<reference evidence="3" key="1">
    <citation type="journal article" date="2019" name="Int. J. Syst. Evol. Microbiol.">
        <title>The Global Catalogue of Microorganisms (GCM) 10K type strain sequencing project: providing services to taxonomists for standard genome sequencing and annotation.</title>
        <authorList>
            <consortium name="The Broad Institute Genomics Platform"/>
            <consortium name="The Broad Institute Genome Sequencing Center for Infectious Disease"/>
            <person name="Wu L."/>
            <person name="Ma J."/>
        </authorList>
    </citation>
    <scope>NUCLEOTIDE SEQUENCE [LARGE SCALE GENOMIC DNA]</scope>
    <source>
        <strain evidence="3">DFY41</strain>
    </source>
</reference>
<accession>A0ABW0BJM4</accession>
<dbReference type="Pfam" id="PF06722">
    <property type="entry name" value="EryCIII-like_C"/>
    <property type="match status" value="1"/>
</dbReference>
<dbReference type="PANTHER" id="PTHR48050:SF13">
    <property type="entry name" value="STEROL 3-BETA-GLUCOSYLTRANSFERASE UGT80A2"/>
    <property type="match status" value="1"/>
</dbReference>
<dbReference type="InterPro" id="IPR010610">
    <property type="entry name" value="EryCIII-like_C"/>
</dbReference>
<evidence type="ECO:0000313" key="2">
    <source>
        <dbReference type="EMBL" id="MFC5177152.1"/>
    </source>
</evidence>
<comment type="caution">
    <text evidence="2">The sequence shown here is derived from an EMBL/GenBank/DDBJ whole genome shotgun (WGS) entry which is preliminary data.</text>
</comment>
<sequence length="446" mass="48981">MTDQPTAPPDADRLTVLFMPESAHGPTNQCIGLGKVLLDRGHRVVFAAERSWEGQLAPLGFVEALVDLAAPDPDAGDEAAGQFWIDFINETAPEFRKPTVEQLGAFIQPTYRALIDGAQYCEPQLRQIIAEHRPDVVVEDNVVSFPALVTSGAPYVRIVSCNPLEVRGPDVPPVFSGYPAGDRSGWDAFLAEFDRTHADTWASFNAWVQAQGAPPLPARDFVHTSPVANLYVYPEELDYVAARPLDATWHRMDSSVRELDEDCSLPERFRDRPADSALIYLSLGSLGGADISLLQRLVDLLATTRHRVIVSMGPRADEIRLADNMDGAAIVPQTRIIPQVDLVITHGGNNTTTEALHFGKPMVVLPLFWDQYDNAQRVHETGYGRRLSTYGFADHELLDAVEDLLGDADLRGRAARTGEAIRARDGLRRGALVIEQVGLDHRAGRG</sequence>
<dbReference type="InterPro" id="IPR050426">
    <property type="entry name" value="Glycosyltransferase_28"/>
</dbReference>
<gene>
    <name evidence="2" type="ORF">ACFPGP_10745</name>
</gene>